<name>A0ABS4WYR9_9MICO</name>
<dbReference type="RefSeq" id="WP_209900063.1">
    <property type="nucleotide sequence ID" value="NZ_BAAAJW010000004.1"/>
</dbReference>
<evidence type="ECO:0000256" key="1">
    <source>
        <dbReference type="SAM" id="MobiDB-lite"/>
    </source>
</evidence>
<dbReference type="EMBL" id="JAGIOD010000001">
    <property type="protein sequence ID" value="MBP2381128.1"/>
    <property type="molecule type" value="Genomic_DNA"/>
</dbReference>
<comment type="caution">
    <text evidence="2">The sequence shown here is derived from an EMBL/GenBank/DDBJ whole genome shotgun (WGS) entry which is preliminary data.</text>
</comment>
<evidence type="ECO:0000313" key="3">
    <source>
        <dbReference type="Proteomes" id="UP001519290"/>
    </source>
</evidence>
<proteinExistence type="predicted"/>
<sequence>MKTERDAALAATAAPLSPPSWSTAHHHQGDAAPDDMTLTAREEAAGLALPERS</sequence>
<dbReference type="Proteomes" id="UP001519290">
    <property type="component" value="Unassembled WGS sequence"/>
</dbReference>
<organism evidence="2 3">
    <name type="scientific">Brachybacterium sacelli</name>
    <dbReference type="NCBI Taxonomy" id="173364"/>
    <lineage>
        <taxon>Bacteria</taxon>
        <taxon>Bacillati</taxon>
        <taxon>Actinomycetota</taxon>
        <taxon>Actinomycetes</taxon>
        <taxon>Micrococcales</taxon>
        <taxon>Dermabacteraceae</taxon>
        <taxon>Brachybacterium</taxon>
    </lineage>
</organism>
<gene>
    <name evidence="2" type="ORF">JOF43_001085</name>
</gene>
<keyword evidence="3" id="KW-1185">Reference proteome</keyword>
<feature type="region of interest" description="Disordered" evidence="1">
    <location>
        <begin position="1"/>
        <end position="53"/>
    </location>
</feature>
<feature type="compositionally biased region" description="Low complexity" evidence="1">
    <location>
        <begin position="8"/>
        <end position="23"/>
    </location>
</feature>
<accession>A0ABS4WYR9</accession>
<reference evidence="2 3" key="1">
    <citation type="submission" date="2021-03" db="EMBL/GenBank/DDBJ databases">
        <title>Sequencing the genomes of 1000 actinobacteria strains.</title>
        <authorList>
            <person name="Klenk H.-P."/>
        </authorList>
    </citation>
    <scope>NUCLEOTIDE SEQUENCE [LARGE SCALE GENOMIC DNA]</scope>
    <source>
        <strain evidence="2 3">DSM 14566</strain>
    </source>
</reference>
<protein>
    <submittedName>
        <fullName evidence="2">NADH:ubiquinone oxidoreductase subunit</fullName>
    </submittedName>
</protein>
<evidence type="ECO:0000313" key="2">
    <source>
        <dbReference type="EMBL" id="MBP2381128.1"/>
    </source>
</evidence>